<dbReference type="SMART" id="SM00388">
    <property type="entry name" value="HisKA"/>
    <property type="match status" value="1"/>
</dbReference>
<comment type="caution">
    <text evidence="15">The sequence shown here is derived from an EMBL/GenBank/DDBJ whole genome shotgun (WGS) entry which is preliminary data.</text>
</comment>
<dbReference type="Gene3D" id="1.10.287.130">
    <property type="match status" value="1"/>
</dbReference>
<dbReference type="InterPro" id="IPR004358">
    <property type="entry name" value="Sig_transdc_His_kin-like_C"/>
</dbReference>
<evidence type="ECO:0000256" key="5">
    <source>
        <dbReference type="ARBA" id="ARBA00022679"/>
    </source>
</evidence>
<evidence type="ECO:0000256" key="2">
    <source>
        <dbReference type="ARBA" id="ARBA00004141"/>
    </source>
</evidence>
<evidence type="ECO:0000256" key="1">
    <source>
        <dbReference type="ARBA" id="ARBA00000085"/>
    </source>
</evidence>
<dbReference type="Pfam" id="PF00512">
    <property type="entry name" value="HisKA"/>
    <property type="match status" value="1"/>
</dbReference>
<evidence type="ECO:0000256" key="13">
    <source>
        <dbReference type="SAM" id="Phobius"/>
    </source>
</evidence>
<keyword evidence="16" id="KW-1185">Reference proteome</keyword>
<keyword evidence="5" id="KW-0808">Transferase</keyword>
<dbReference type="CDD" id="cd00082">
    <property type="entry name" value="HisKA"/>
    <property type="match status" value="1"/>
</dbReference>
<comment type="subcellular location">
    <subcellularLocation>
        <location evidence="2">Membrane</location>
        <topology evidence="2">Multi-pass membrane protein</topology>
    </subcellularLocation>
</comment>
<evidence type="ECO:0000313" key="15">
    <source>
        <dbReference type="EMBL" id="KXK65565.1"/>
    </source>
</evidence>
<evidence type="ECO:0000256" key="4">
    <source>
        <dbReference type="ARBA" id="ARBA00022553"/>
    </source>
</evidence>
<dbReference type="InterPro" id="IPR052023">
    <property type="entry name" value="Histidine_kinase_KdpD"/>
</dbReference>
<dbReference type="EC" id="2.7.13.3" evidence="3"/>
<dbReference type="InterPro" id="IPR036097">
    <property type="entry name" value="HisK_dim/P_sf"/>
</dbReference>
<evidence type="ECO:0000256" key="3">
    <source>
        <dbReference type="ARBA" id="ARBA00012438"/>
    </source>
</evidence>
<keyword evidence="10 13" id="KW-1133">Transmembrane helix</keyword>
<dbReference type="InterPro" id="IPR038318">
    <property type="entry name" value="KdpD_sf"/>
</dbReference>
<dbReference type="SMART" id="SM00387">
    <property type="entry name" value="HATPase_c"/>
    <property type="match status" value="1"/>
</dbReference>
<sequence length="493" mass="54495">MKQSKKQTVATNILKTAAVLALCTAVAYLFNLAGLRTENISMVYLVGVLLITMATERLLYGIAASVASIFAYNFFFTAPTFTFRVNDPNYIVTLVILLAGSFIVSLLTSKLHRHVAEAQYREKQMRSLYDISTSFLGVSGMDDIVRYGMNGLSRLENRQCIIYTARDLSMGKHAAAELEENEAARWCFENVKPCGCGTDYFSGSQWMYLPIRSGNEVYGVAGIHCGDTAPAPGEMLMIQTVVSQISGAMQRETLYRQQEESKLRIEKERLRNNLLRAISHDLRTPLTGIAGSASFIADSVKNLSEEQILSLVGDIRSDAQWLNNMVENLLNMTRISEGELVLKKQPEVVDDVVSEAYRRIERLKGERDISINMPDTVMEVPMDGRLVIQVLVNLLDNAVKYTPEHAHIDLRAYPESGYMVFEVSDDGKGIDPSILDKVFDNFVTAPALSGDAKRGMGIGLGICKSIVEAHGGVIVAMNNDRGGATFKFALPLE</sequence>
<reference evidence="15 16" key="1">
    <citation type="submission" date="2016-02" db="EMBL/GenBank/DDBJ databases">
        <authorList>
            <person name="Wen L."/>
            <person name="He K."/>
            <person name="Yang H."/>
        </authorList>
    </citation>
    <scope>NUCLEOTIDE SEQUENCE [LARGE SCALE GENOMIC DNA]</scope>
    <source>
        <strain evidence="15 16">DSM 22607</strain>
    </source>
</reference>
<feature type="transmembrane region" description="Helical" evidence="13">
    <location>
        <begin position="62"/>
        <end position="83"/>
    </location>
</feature>
<feature type="transmembrane region" description="Helical" evidence="13">
    <location>
        <begin position="12"/>
        <end position="33"/>
    </location>
</feature>
<name>A0A136Q4G2_9FIRM</name>
<dbReference type="GO" id="GO:0000155">
    <property type="term" value="F:phosphorelay sensor kinase activity"/>
    <property type="evidence" value="ECO:0007669"/>
    <property type="project" value="InterPro"/>
</dbReference>
<evidence type="ECO:0000256" key="11">
    <source>
        <dbReference type="ARBA" id="ARBA00023012"/>
    </source>
</evidence>
<dbReference type="PANTHER" id="PTHR45569">
    <property type="entry name" value="SENSOR PROTEIN KDPD"/>
    <property type="match status" value="1"/>
</dbReference>
<dbReference type="SUPFAM" id="SSF47384">
    <property type="entry name" value="Homodimeric domain of signal transducing histidine kinase"/>
    <property type="match status" value="1"/>
</dbReference>
<dbReference type="RefSeq" id="WP_066519984.1">
    <property type="nucleotide sequence ID" value="NZ_CABMOF010000002.1"/>
</dbReference>
<dbReference type="Gene3D" id="1.20.120.620">
    <property type="entry name" value="Backbone structure of the membrane domain of e. Coli histidine kinase receptor kdpd"/>
    <property type="match status" value="1"/>
</dbReference>
<comment type="catalytic activity">
    <reaction evidence="1">
        <text>ATP + protein L-histidine = ADP + protein N-phospho-L-histidine.</text>
        <dbReference type="EC" id="2.7.13.3"/>
    </reaction>
</comment>
<evidence type="ECO:0000256" key="7">
    <source>
        <dbReference type="ARBA" id="ARBA00022741"/>
    </source>
</evidence>
<protein>
    <recommendedName>
        <fullName evidence="3">histidine kinase</fullName>
        <ecNumber evidence="3">2.7.13.3</ecNumber>
    </recommendedName>
</protein>
<keyword evidence="6 13" id="KW-0812">Transmembrane</keyword>
<evidence type="ECO:0000313" key="16">
    <source>
        <dbReference type="Proteomes" id="UP000070366"/>
    </source>
</evidence>
<organism evidence="15 16">
    <name type="scientific">Christensenella minuta</name>
    <dbReference type="NCBI Taxonomy" id="626937"/>
    <lineage>
        <taxon>Bacteria</taxon>
        <taxon>Bacillati</taxon>
        <taxon>Bacillota</taxon>
        <taxon>Clostridia</taxon>
        <taxon>Christensenellales</taxon>
        <taxon>Christensenellaceae</taxon>
        <taxon>Christensenella</taxon>
    </lineage>
</organism>
<keyword evidence="11" id="KW-0902">Two-component regulatory system</keyword>
<evidence type="ECO:0000259" key="14">
    <source>
        <dbReference type="PROSITE" id="PS50109"/>
    </source>
</evidence>
<dbReference type="KEGG" id="cmiu:B1H56_11595"/>
<dbReference type="GO" id="GO:0005886">
    <property type="term" value="C:plasma membrane"/>
    <property type="evidence" value="ECO:0007669"/>
    <property type="project" value="TreeGrafter"/>
</dbReference>
<dbReference type="EMBL" id="LSZW01000061">
    <property type="protein sequence ID" value="KXK65565.1"/>
    <property type="molecule type" value="Genomic_DNA"/>
</dbReference>
<keyword evidence="7" id="KW-0547">Nucleotide-binding</keyword>
<feature type="transmembrane region" description="Helical" evidence="13">
    <location>
        <begin position="89"/>
        <end position="107"/>
    </location>
</feature>
<dbReference type="PROSITE" id="PS50109">
    <property type="entry name" value="HIS_KIN"/>
    <property type="match status" value="1"/>
</dbReference>
<dbReference type="SUPFAM" id="SSF55874">
    <property type="entry name" value="ATPase domain of HSP90 chaperone/DNA topoisomerase II/histidine kinase"/>
    <property type="match status" value="1"/>
</dbReference>
<dbReference type="Pfam" id="PF13493">
    <property type="entry name" value="DUF4118"/>
    <property type="match status" value="1"/>
</dbReference>
<dbReference type="OrthoDB" id="9806130at2"/>
<evidence type="ECO:0000256" key="8">
    <source>
        <dbReference type="ARBA" id="ARBA00022777"/>
    </source>
</evidence>
<dbReference type="Gene3D" id="3.30.565.10">
    <property type="entry name" value="Histidine kinase-like ATPase, C-terminal domain"/>
    <property type="match status" value="1"/>
</dbReference>
<dbReference type="InterPro" id="IPR005467">
    <property type="entry name" value="His_kinase_dom"/>
</dbReference>
<feature type="domain" description="Histidine kinase" evidence="14">
    <location>
        <begin position="277"/>
        <end position="493"/>
    </location>
</feature>
<dbReference type="AlphaFoldDB" id="A0A136Q4G2"/>
<keyword evidence="12 13" id="KW-0472">Membrane</keyword>
<dbReference type="PRINTS" id="PR00344">
    <property type="entry name" value="BCTRLSENSOR"/>
</dbReference>
<proteinExistence type="predicted"/>
<dbReference type="Gene3D" id="3.30.450.40">
    <property type="match status" value="1"/>
</dbReference>
<dbReference type="Proteomes" id="UP000070366">
    <property type="component" value="Unassembled WGS sequence"/>
</dbReference>
<dbReference type="PANTHER" id="PTHR45569:SF1">
    <property type="entry name" value="SENSOR PROTEIN KDPD"/>
    <property type="match status" value="1"/>
</dbReference>
<dbReference type="InterPro" id="IPR025201">
    <property type="entry name" value="KdpD_TM"/>
</dbReference>
<keyword evidence="9" id="KW-0067">ATP-binding</keyword>
<dbReference type="InterPro" id="IPR036890">
    <property type="entry name" value="HATPase_C_sf"/>
</dbReference>
<evidence type="ECO:0000256" key="10">
    <source>
        <dbReference type="ARBA" id="ARBA00022989"/>
    </source>
</evidence>
<dbReference type="PATRIC" id="fig|626937.4.peg.1757"/>
<dbReference type="Pfam" id="PF02518">
    <property type="entry name" value="HATPase_c"/>
    <property type="match status" value="1"/>
</dbReference>
<dbReference type="InterPro" id="IPR003661">
    <property type="entry name" value="HisK_dim/P_dom"/>
</dbReference>
<dbReference type="CDD" id="cd00075">
    <property type="entry name" value="HATPase"/>
    <property type="match status" value="1"/>
</dbReference>
<evidence type="ECO:0000256" key="6">
    <source>
        <dbReference type="ARBA" id="ARBA00022692"/>
    </source>
</evidence>
<keyword evidence="8 15" id="KW-0418">Kinase</keyword>
<dbReference type="GO" id="GO:0005524">
    <property type="term" value="F:ATP binding"/>
    <property type="evidence" value="ECO:0007669"/>
    <property type="project" value="UniProtKB-KW"/>
</dbReference>
<dbReference type="InterPro" id="IPR029016">
    <property type="entry name" value="GAF-like_dom_sf"/>
</dbReference>
<evidence type="ECO:0000256" key="9">
    <source>
        <dbReference type="ARBA" id="ARBA00022840"/>
    </source>
</evidence>
<dbReference type="STRING" id="626937.HMPREF3293_01779"/>
<dbReference type="InterPro" id="IPR003594">
    <property type="entry name" value="HATPase_dom"/>
</dbReference>
<evidence type="ECO:0000256" key="12">
    <source>
        <dbReference type="ARBA" id="ARBA00023136"/>
    </source>
</evidence>
<gene>
    <name evidence="15" type="ORF">HMPREF3293_01779</name>
</gene>
<dbReference type="SUPFAM" id="SSF55781">
    <property type="entry name" value="GAF domain-like"/>
    <property type="match status" value="1"/>
</dbReference>
<accession>A0A136Q4G2</accession>
<keyword evidence="4" id="KW-0597">Phosphoprotein</keyword>